<dbReference type="EC" id="5.4.2.2" evidence="6"/>
<comment type="pathway">
    <text evidence="3">Glycolipid metabolism; diglucosyl-diacylglycerol biosynthesis.</text>
</comment>
<dbReference type="EMBL" id="CP002105">
    <property type="protein sequence ID" value="ADL13631.1"/>
    <property type="molecule type" value="Genomic_DNA"/>
</dbReference>
<dbReference type="SUPFAM" id="SSF55957">
    <property type="entry name" value="Phosphoglucomutase, C-terminal domain"/>
    <property type="match status" value="1"/>
</dbReference>
<evidence type="ECO:0000256" key="10">
    <source>
        <dbReference type="ARBA" id="ARBA00023235"/>
    </source>
</evidence>
<dbReference type="InterPro" id="IPR005844">
    <property type="entry name" value="A-D-PHexomutase_a/b/a-I"/>
</dbReference>
<evidence type="ECO:0000256" key="8">
    <source>
        <dbReference type="ARBA" id="ARBA00022723"/>
    </source>
</evidence>
<dbReference type="PANTHER" id="PTHR45745">
    <property type="entry name" value="PHOSPHOMANNOMUTASE 45A"/>
    <property type="match status" value="1"/>
</dbReference>
<dbReference type="InterPro" id="IPR036900">
    <property type="entry name" value="A-D-PHexomutase_C_sf"/>
</dbReference>
<dbReference type="InterPro" id="IPR005845">
    <property type="entry name" value="A-D-PHexomutase_a/b/a-II"/>
</dbReference>
<evidence type="ECO:0000259" key="17">
    <source>
        <dbReference type="Pfam" id="PF02879"/>
    </source>
</evidence>
<dbReference type="SUPFAM" id="SSF53738">
    <property type="entry name" value="Phosphoglucomutase, first 3 domains"/>
    <property type="match status" value="3"/>
</dbReference>
<dbReference type="RefSeq" id="WP_013279074.1">
    <property type="nucleotide sequence ID" value="NC_014378.1"/>
</dbReference>
<dbReference type="Pfam" id="PF02879">
    <property type="entry name" value="PGM_PMM_II"/>
    <property type="match status" value="1"/>
</dbReference>
<evidence type="ECO:0000259" key="16">
    <source>
        <dbReference type="Pfam" id="PF02878"/>
    </source>
</evidence>
<name>D9QTR0_ACEAZ</name>
<dbReference type="eggNOG" id="COG1109">
    <property type="taxonomic scope" value="Bacteria"/>
</dbReference>
<dbReference type="CDD" id="cd05799">
    <property type="entry name" value="PGM2"/>
    <property type="match status" value="1"/>
</dbReference>
<organism evidence="19 20">
    <name type="scientific">Acetohalobium arabaticum (strain ATCC 49924 / DSM 5501 / Z-7288)</name>
    <dbReference type="NCBI Taxonomy" id="574087"/>
    <lineage>
        <taxon>Bacteria</taxon>
        <taxon>Bacillati</taxon>
        <taxon>Bacillota</taxon>
        <taxon>Clostridia</taxon>
        <taxon>Halanaerobiales</taxon>
        <taxon>Halobacteroidaceae</taxon>
        <taxon>Acetohalobium</taxon>
    </lineage>
</organism>
<dbReference type="Proteomes" id="UP000001661">
    <property type="component" value="Chromosome"/>
</dbReference>
<evidence type="ECO:0000256" key="2">
    <source>
        <dbReference type="ARBA" id="ARBA00001946"/>
    </source>
</evidence>
<comment type="pathway">
    <text evidence="4">Lipid metabolism.</text>
</comment>
<evidence type="ECO:0000259" key="15">
    <source>
        <dbReference type="Pfam" id="PF00408"/>
    </source>
</evidence>
<evidence type="ECO:0000256" key="14">
    <source>
        <dbReference type="RuleBase" id="RU004326"/>
    </source>
</evidence>
<gene>
    <name evidence="19" type="ordered locus">Acear_2143</name>
</gene>
<dbReference type="PROSITE" id="PS00710">
    <property type="entry name" value="PGM_PMM"/>
    <property type="match status" value="1"/>
</dbReference>
<dbReference type="InterPro" id="IPR005846">
    <property type="entry name" value="A-D-PHexomutase_a/b/a-III"/>
</dbReference>
<feature type="domain" description="Alpha-D-phosphohexomutase alpha/beta/alpha" evidence="18">
    <location>
        <begin position="326"/>
        <end position="452"/>
    </location>
</feature>
<dbReference type="InterPro" id="IPR016055">
    <property type="entry name" value="A-D-PHexomutase_a/b/a-I/II/III"/>
</dbReference>
<dbReference type="KEGG" id="aar:Acear_2143"/>
<dbReference type="Pfam" id="PF02880">
    <property type="entry name" value="PGM_PMM_III"/>
    <property type="match status" value="1"/>
</dbReference>
<dbReference type="GO" id="GO:0005975">
    <property type="term" value="P:carbohydrate metabolic process"/>
    <property type="evidence" value="ECO:0007669"/>
    <property type="project" value="InterPro"/>
</dbReference>
<dbReference type="AlphaFoldDB" id="D9QTR0"/>
<comment type="cofactor">
    <cofactor evidence="2">
        <name>Mg(2+)</name>
        <dbReference type="ChEBI" id="CHEBI:18420"/>
    </cofactor>
</comment>
<dbReference type="Gene3D" id="3.30.310.50">
    <property type="entry name" value="Alpha-D-phosphohexomutase, C-terminal domain"/>
    <property type="match status" value="1"/>
</dbReference>
<accession>D9QTR0</accession>
<keyword evidence="20" id="KW-1185">Reference proteome</keyword>
<dbReference type="PANTHER" id="PTHR45745:SF1">
    <property type="entry name" value="PHOSPHOGLUCOMUTASE 2B-RELATED"/>
    <property type="match status" value="1"/>
</dbReference>
<evidence type="ECO:0000259" key="18">
    <source>
        <dbReference type="Pfam" id="PF02880"/>
    </source>
</evidence>
<dbReference type="InterPro" id="IPR005841">
    <property type="entry name" value="Alpha-D-phosphohexomutase_SF"/>
</dbReference>
<evidence type="ECO:0000313" key="20">
    <source>
        <dbReference type="Proteomes" id="UP000001661"/>
    </source>
</evidence>
<dbReference type="PRINTS" id="PR00509">
    <property type="entry name" value="PGMPMM"/>
</dbReference>
<protein>
    <recommendedName>
        <fullName evidence="11">Phosphoglucomutase</fullName>
        <ecNumber evidence="6">5.4.2.2</ecNumber>
    </recommendedName>
    <alternativeName>
        <fullName evidence="13">Alpha-phosphoglucomutase</fullName>
    </alternativeName>
    <alternativeName>
        <fullName evidence="12">Glucose phosphomutase</fullName>
    </alternativeName>
</protein>
<evidence type="ECO:0000256" key="5">
    <source>
        <dbReference type="ARBA" id="ARBA00010231"/>
    </source>
</evidence>
<keyword evidence="9 14" id="KW-0460">Magnesium</keyword>
<dbReference type="GO" id="GO:0000287">
    <property type="term" value="F:magnesium ion binding"/>
    <property type="evidence" value="ECO:0007669"/>
    <property type="project" value="InterPro"/>
</dbReference>
<feature type="domain" description="Alpha-D-phosphohexomutase C-terminal" evidence="15">
    <location>
        <begin position="493"/>
        <end position="542"/>
    </location>
</feature>
<evidence type="ECO:0000313" key="19">
    <source>
        <dbReference type="EMBL" id="ADL13631.1"/>
    </source>
</evidence>
<keyword evidence="8 14" id="KW-0479">Metal-binding</keyword>
<dbReference type="InterPro" id="IPR005843">
    <property type="entry name" value="A-D-PHexomutase_C"/>
</dbReference>
<dbReference type="OrthoDB" id="9806956at2"/>
<sequence>MSYREKYQEWLNNDYFDQETKEELKSIADDEAEIEDRFYTGLEFGTGGIRGVIGTGTNRINKYIIRQATQGLANNILQQSKLAKEQGVVIAHDSRFKSREFALEAAAVLNGNGIKAYLFDELRPTPELSFAVRELDAVAGIVITASHNPPEYNGYKVYWSDGGQIVPKRAEGITAEIDQITDYSVIEYLEREVAEERGLFEIIGSEIDDKYITELKSLISNPEVIDKEESDFKIIYTPLHGSGNKLVPRALKEIGFSNLQVVPQQEEPDPEFPTVDYPNPEEESVFELALEMAEEEEPDLILGTDPDADRLGLLLRRGDQYISLTGNQIGVLLMDYLLSQKAEADELPANGAVVKTIVTTELARAIADEYGVEVIDTLTGFKFIGEKIKEFQQQGDQEFLFGFEESYGYLAGTFVRDKDAVMAATLVAEMAAYYKNKGLDLFQQLENLMDKYGYYLDDLESILLKGKEGQEKIEKILDTLRRESLNQINGKRVTEVKDYLTGIGDLPEANVLQFDLEDNSRLTVRPSGTEPKIKFYFTAVGENWNEAEDKLEALKDELLSKVQQIIE</sequence>
<dbReference type="GO" id="GO:0008973">
    <property type="term" value="F:phosphopentomutase activity"/>
    <property type="evidence" value="ECO:0007669"/>
    <property type="project" value="TreeGrafter"/>
</dbReference>
<dbReference type="STRING" id="574087.Acear_2143"/>
<evidence type="ECO:0000256" key="6">
    <source>
        <dbReference type="ARBA" id="ARBA00012728"/>
    </source>
</evidence>
<evidence type="ECO:0000256" key="1">
    <source>
        <dbReference type="ARBA" id="ARBA00000443"/>
    </source>
</evidence>
<feature type="domain" description="Alpha-D-phosphohexomutase alpha/beta/alpha" evidence="17">
    <location>
        <begin position="210"/>
        <end position="316"/>
    </location>
</feature>
<dbReference type="Pfam" id="PF00408">
    <property type="entry name" value="PGM_PMM_IV"/>
    <property type="match status" value="1"/>
</dbReference>
<dbReference type="GO" id="GO:0006166">
    <property type="term" value="P:purine ribonucleoside salvage"/>
    <property type="evidence" value="ECO:0007669"/>
    <property type="project" value="TreeGrafter"/>
</dbReference>
<reference evidence="19 20" key="1">
    <citation type="journal article" date="2010" name="Stand. Genomic Sci.">
        <title>Complete genome sequence of Acetohalobium arabaticum type strain (Z-7288).</title>
        <authorList>
            <person name="Sikorski J."/>
            <person name="Lapidus A."/>
            <person name="Chertkov O."/>
            <person name="Lucas S."/>
            <person name="Copeland A."/>
            <person name="Glavina Del Rio T."/>
            <person name="Nolan M."/>
            <person name="Tice H."/>
            <person name="Cheng J.F."/>
            <person name="Han C."/>
            <person name="Brambilla E."/>
            <person name="Pitluck S."/>
            <person name="Liolios K."/>
            <person name="Ivanova N."/>
            <person name="Mavromatis K."/>
            <person name="Mikhailova N."/>
            <person name="Pati A."/>
            <person name="Bruce D."/>
            <person name="Detter C."/>
            <person name="Tapia R."/>
            <person name="Goodwin L."/>
            <person name="Chen A."/>
            <person name="Palaniappan K."/>
            <person name="Land M."/>
            <person name="Hauser L."/>
            <person name="Chang Y.J."/>
            <person name="Jeffries C.D."/>
            <person name="Rohde M."/>
            <person name="Goker M."/>
            <person name="Spring S."/>
            <person name="Woyke T."/>
            <person name="Bristow J."/>
            <person name="Eisen J.A."/>
            <person name="Markowitz V."/>
            <person name="Hugenholtz P."/>
            <person name="Kyrpides N.C."/>
            <person name="Klenk H.P."/>
        </authorList>
    </citation>
    <scope>NUCLEOTIDE SEQUENCE [LARGE SCALE GENOMIC DNA]</scope>
    <source>
        <strain evidence="20">ATCC 49924 / DSM 5501 / Z-7288</strain>
    </source>
</reference>
<evidence type="ECO:0000256" key="11">
    <source>
        <dbReference type="ARBA" id="ARBA00039995"/>
    </source>
</evidence>
<evidence type="ECO:0000256" key="12">
    <source>
        <dbReference type="ARBA" id="ARBA00041398"/>
    </source>
</evidence>
<dbReference type="GO" id="GO:0004614">
    <property type="term" value="F:phosphoglucomutase activity"/>
    <property type="evidence" value="ECO:0007669"/>
    <property type="project" value="UniProtKB-EC"/>
</dbReference>
<dbReference type="Pfam" id="PF02878">
    <property type="entry name" value="PGM_PMM_I"/>
    <property type="match status" value="1"/>
</dbReference>
<keyword evidence="10 19" id="KW-0413">Isomerase</keyword>
<evidence type="ECO:0000256" key="7">
    <source>
        <dbReference type="ARBA" id="ARBA00022553"/>
    </source>
</evidence>
<dbReference type="InterPro" id="IPR016066">
    <property type="entry name" value="A-D-PHexomutase_CS"/>
</dbReference>
<keyword evidence="7" id="KW-0597">Phosphoprotein</keyword>
<proteinExistence type="inferred from homology"/>
<evidence type="ECO:0000256" key="4">
    <source>
        <dbReference type="ARBA" id="ARBA00005189"/>
    </source>
</evidence>
<comment type="similarity">
    <text evidence="5 14">Belongs to the phosphohexose mutase family.</text>
</comment>
<dbReference type="HOGENOM" id="CLU_016950_0_0_9"/>
<evidence type="ECO:0000256" key="13">
    <source>
        <dbReference type="ARBA" id="ARBA00041467"/>
    </source>
</evidence>
<evidence type="ECO:0000256" key="9">
    <source>
        <dbReference type="ARBA" id="ARBA00022842"/>
    </source>
</evidence>
<evidence type="ECO:0000256" key="3">
    <source>
        <dbReference type="ARBA" id="ARBA00005164"/>
    </source>
</evidence>
<comment type="catalytic activity">
    <reaction evidence="1">
        <text>alpha-D-glucose 1-phosphate = alpha-D-glucose 6-phosphate</text>
        <dbReference type="Rhea" id="RHEA:23536"/>
        <dbReference type="ChEBI" id="CHEBI:58225"/>
        <dbReference type="ChEBI" id="CHEBI:58601"/>
        <dbReference type="EC" id="5.4.2.2"/>
    </reaction>
</comment>
<feature type="domain" description="Alpha-D-phosphohexomutase alpha/beta/alpha" evidence="16">
    <location>
        <begin position="43"/>
        <end position="182"/>
    </location>
</feature>
<dbReference type="Gene3D" id="3.40.120.10">
    <property type="entry name" value="Alpha-D-Glucose-1,6-Bisphosphate, subunit A, domain 3"/>
    <property type="match status" value="3"/>
</dbReference>